<evidence type="ECO:0000256" key="3">
    <source>
        <dbReference type="ARBA" id="ARBA00022692"/>
    </source>
</evidence>
<evidence type="ECO:0000256" key="2">
    <source>
        <dbReference type="ARBA" id="ARBA00022475"/>
    </source>
</evidence>
<feature type="transmembrane region" description="Helical" evidence="8">
    <location>
        <begin position="20"/>
        <end position="36"/>
    </location>
</feature>
<evidence type="ECO:0000313" key="11">
    <source>
        <dbReference type="Proteomes" id="UP000230407"/>
    </source>
</evidence>
<comment type="caution">
    <text evidence="10">The sequence shown here is derived from an EMBL/GenBank/DDBJ whole genome shotgun (WGS) entry which is preliminary data.</text>
</comment>
<comment type="subcellular location">
    <subcellularLocation>
        <location evidence="1">Cell membrane</location>
    </subcellularLocation>
</comment>
<evidence type="ECO:0000256" key="4">
    <source>
        <dbReference type="ARBA" id="ARBA00022741"/>
    </source>
</evidence>
<evidence type="ECO:0000256" key="5">
    <source>
        <dbReference type="ARBA" id="ARBA00022989"/>
    </source>
</evidence>
<organism evidence="10 11">
    <name type="scientific">Streptomyces carminius</name>
    <dbReference type="NCBI Taxonomy" id="2665496"/>
    <lineage>
        <taxon>Bacteria</taxon>
        <taxon>Bacillati</taxon>
        <taxon>Actinomycetota</taxon>
        <taxon>Actinomycetes</taxon>
        <taxon>Kitasatosporales</taxon>
        <taxon>Streptomycetaceae</taxon>
        <taxon>Streptomyces</taxon>
    </lineage>
</organism>
<name>A0A2M8LYE5_9ACTN</name>
<evidence type="ECO:0000313" key="10">
    <source>
        <dbReference type="EMBL" id="PJE96972.1"/>
    </source>
</evidence>
<sequence length="150" mass="15862">MLRELVAQNQAEIGRADGKAAVLLAAAASLLGMLLVRRAEAAPWTAPLWWTAVLSATGALLALLLAVVPRLGSMVSGGPPTLAYFGDVVRASREGRLPAVLHDSVGAAETRLTRVLRDTSRIAFRKNQCIRWAVAFLLLTVLTALGVLAP</sequence>
<keyword evidence="5 8" id="KW-1133">Transmembrane helix</keyword>
<keyword evidence="6" id="KW-0051">Antiviral defense</keyword>
<accession>A0A2M8LYE5</accession>
<protein>
    <recommendedName>
        <fullName evidence="9">Pycsar effector protein domain-containing protein</fullName>
    </recommendedName>
</protein>
<proteinExistence type="predicted"/>
<dbReference type="EMBL" id="PGGW01000052">
    <property type="protein sequence ID" value="PJE96972.1"/>
    <property type="molecule type" value="Genomic_DNA"/>
</dbReference>
<dbReference type="GO" id="GO:0000166">
    <property type="term" value="F:nucleotide binding"/>
    <property type="evidence" value="ECO:0007669"/>
    <property type="project" value="UniProtKB-KW"/>
</dbReference>
<evidence type="ECO:0000256" key="7">
    <source>
        <dbReference type="ARBA" id="ARBA00023136"/>
    </source>
</evidence>
<evidence type="ECO:0000259" key="9">
    <source>
        <dbReference type="Pfam" id="PF18967"/>
    </source>
</evidence>
<evidence type="ECO:0000256" key="8">
    <source>
        <dbReference type="SAM" id="Phobius"/>
    </source>
</evidence>
<keyword evidence="3 8" id="KW-0812">Transmembrane</keyword>
<feature type="transmembrane region" description="Helical" evidence="8">
    <location>
        <begin position="48"/>
        <end position="68"/>
    </location>
</feature>
<dbReference type="Proteomes" id="UP000230407">
    <property type="component" value="Unassembled WGS sequence"/>
</dbReference>
<reference evidence="10 11" key="1">
    <citation type="submission" date="2017-11" db="EMBL/GenBank/DDBJ databases">
        <title>Streptomyces carmine sp. nov., a novel actinomycete isolated from Sophora alopecuroides in Xinjiang, China.</title>
        <authorList>
            <person name="Wang Y."/>
            <person name="Luo X."/>
            <person name="Wan C."/>
            <person name="Zhang L."/>
        </authorList>
    </citation>
    <scope>NUCLEOTIDE SEQUENCE [LARGE SCALE GENOMIC DNA]</scope>
    <source>
        <strain evidence="10 11">TRM SA0054</strain>
    </source>
</reference>
<dbReference type="InterPro" id="IPR043760">
    <property type="entry name" value="PycTM_dom"/>
</dbReference>
<keyword evidence="7 8" id="KW-0472">Membrane</keyword>
<keyword evidence="4" id="KW-0547">Nucleotide-binding</keyword>
<keyword evidence="2" id="KW-1003">Cell membrane</keyword>
<feature type="domain" description="Pycsar effector protein" evidence="9">
    <location>
        <begin position="2"/>
        <end position="148"/>
    </location>
</feature>
<gene>
    <name evidence="10" type="ORF">CUT44_15535</name>
</gene>
<feature type="transmembrane region" description="Helical" evidence="8">
    <location>
        <begin position="129"/>
        <end position="149"/>
    </location>
</feature>
<dbReference type="GO" id="GO:0005886">
    <property type="term" value="C:plasma membrane"/>
    <property type="evidence" value="ECO:0007669"/>
    <property type="project" value="UniProtKB-SubCell"/>
</dbReference>
<dbReference type="GO" id="GO:0051607">
    <property type="term" value="P:defense response to virus"/>
    <property type="evidence" value="ECO:0007669"/>
    <property type="project" value="UniProtKB-KW"/>
</dbReference>
<evidence type="ECO:0000256" key="1">
    <source>
        <dbReference type="ARBA" id="ARBA00004236"/>
    </source>
</evidence>
<dbReference type="Pfam" id="PF18967">
    <property type="entry name" value="PycTM"/>
    <property type="match status" value="1"/>
</dbReference>
<keyword evidence="11" id="KW-1185">Reference proteome</keyword>
<dbReference type="AlphaFoldDB" id="A0A2M8LYE5"/>
<evidence type="ECO:0000256" key="6">
    <source>
        <dbReference type="ARBA" id="ARBA00023118"/>
    </source>
</evidence>